<evidence type="ECO:0000313" key="1">
    <source>
        <dbReference type="Proteomes" id="UP000887576"/>
    </source>
</evidence>
<accession>A0AC34RMI7</accession>
<protein>
    <submittedName>
        <fullName evidence="2">Uncharacterized protein</fullName>
    </submittedName>
</protein>
<dbReference type="Proteomes" id="UP000887576">
    <property type="component" value="Unplaced"/>
</dbReference>
<organism evidence="1 2">
    <name type="scientific">Panagrolaimus sp. JU765</name>
    <dbReference type="NCBI Taxonomy" id="591449"/>
    <lineage>
        <taxon>Eukaryota</taxon>
        <taxon>Metazoa</taxon>
        <taxon>Ecdysozoa</taxon>
        <taxon>Nematoda</taxon>
        <taxon>Chromadorea</taxon>
        <taxon>Rhabditida</taxon>
        <taxon>Tylenchina</taxon>
        <taxon>Panagrolaimomorpha</taxon>
        <taxon>Panagrolaimoidea</taxon>
        <taxon>Panagrolaimidae</taxon>
        <taxon>Panagrolaimus</taxon>
    </lineage>
</organism>
<proteinExistence type="predicted"/>
<dbReference type="WBParaSite" id="JU765_v2.g8249.t1">
    <property type="protein sequence ID" value="JU765_v2.g8249.t1"/>
    <property type="gene ID" value="JU765_v2.g8249"/>
</dbReference>
<name>A0AC34RMI7_9BILA</name>
<reference evidence="2" key="1">
    <citation type="submission" date="2022-11" db="UniProtKB">
        <authorList>
            <consortium name="WormBaseParasite"/>
        </authorList>
    </citation>
    <scope>IDENTIFICATION</scope>
</reference>
<sequence>MARYLLAILLIFCVTINVVHSHLTIPGVAPVNLDPKSAVGPPGWGKIKNDLEKLQPRVDPPFQKEQRFEEDPPFRALNSFTEDDAKL</sequence>
<evidence type="ECO:0000313" key="2">
    <source>
        <dbReference type="WBParaSite" id="JU765_v2.g8249.t1"/>
    </source>
</evidence>